<gene>
    <name evidence="1" type="ORF">COX36_02920</name>
</gene>
<dbReference type="Proteomes" id="UP000230273">
    <property type="component" value="Unassembled WGS sequence"/>
</dbReference>
<dbReference type="EMBL" id="PCRP01000046">
    <property type="protein sequence ID" value="PIP23524.1"/>
    <property type="molecule type" value="Genomic_DNA"/>
</dbReference>
<accession>A0A2G9YWB1</accession>
<sequence>MATSIANQISPSKVIGRLSEWYRRMEEAGLTFDDLQTPIDDPGLRQRLIAFWKSGGFQKTVSQERARGIMGKNFFCIEEAVKFFGVNPTPQQLAALTEIPFPFSEEVLEQSKSSHVLVAVFPLSILEIRGRVERELFYKHEYAWYNNESFAKDLGKMGWQLVLKAPVDTWQFQDLDGRNGLVGKGYPEYTAQIIAYTIIGHYLNTRERLFSCVHLKTSSRRSDGNRVLAGYFNEEGLHFDPCPW</sequence>
<dbReference type="AlphaFoldDB" id="A0A2G9YWB1"/>
<evidence type="ECO:0000313" key="2">
    <source>
        <dbReference type="Proteomes" id="UP000230273"/>
    </source>
</evidence>
<organism evidence="1 2">
    <name type="scientific">Candidatus Nealsonbacteria bacterium CG23_combo_of_CG06-09_8_20_14_all_38_19</name>
    <dbReference type="NCBI Taxonomy" id="1974721"/>
    <lineage>
        <taxon>Bacteria</taxon>
        <taxon>Candidatus Nealsoniibacteriota</taxon>
    </lineage>
</organism>
<proteinExistence type="predicted"/>
<reference evidence="1 2" key="1">
    <citation type="submission" date="2017-09" db="EMBL/GenBank/DDBJ databases">
        <title>Depth-based differentiation of microbial function through sediment-hosted aquifers and enrichment of novel symbionts in the deep terrestrial subsurface.</title>
        <authorList>
            <person name="Probst A.J."/>
            <person name="Ladd B."/>
            <person name="Jarett J.K."/>
            <person name="Geller-Mcgrath D.E."/>
            <person name="Sieber C.M."/>
            <person name="Emerson J.B."/>
            <person name="Anantharaman K."/>
            <person name="Thomas B.C."/>
            <person name="Malmstrom R."/>
            <person name="Stieglmeier M."/>
            <person name="Klingl A."/>
            <person name="Woyke T."/>
            <person name="Ryan C.M."/>
            <person name="Banfield J.F."/>
        </authorList>
    </citation>
    <scope>NUCLEOTIDE SEQUENCE [LARGE SCALE GENOMIC DNA]</scope>
    <source>
        <strain evidence="1">CG23_combo_of_CG06-09_8_20_14_all_38_19</strain>
    </source>
</reference>
<evidence type="ECO:0000313" key="1">
    <source>
        <dbReference type="EMBL" id="PIP23524.1"/>
    </source>
</evidence>
<protein>
    <submittedName>
        <fullName evidence="1">Uncharacterized protein</fullName>
    </submittedName>
</protein>
<name>A0A2G9YWB1_9BACT</name>
<comment type="caution">
    <text evidence="1">The sequence shown here is derived from an EMBL/GenBank/DDBJ whole genome shotgun (WGS) entry which is preliminary data.</text>
</comment>